<dbReference type="PANTHER" id="PTHR32309">
    <property type="entry name" value="TYROSINE-PROTEIN KINASE"/>
    <property type="match status" value="1"/>
</dbReference>
<accession>A0A1H9U3I8</accession>
<feature type="transmembrane region" description="Helical" evidence="1">
    <location>
        <begin position="340"/>
        <end position="362"/>
    </location>
</feature>
<protein>
    <submittedName>
        <fullName evidence="2">Chain length determinant protein</fullName>
    </submittedName>
</protein>
<keyword evidence="1" id="KW-0812">Transmembrane</keyword>
<proteinExistence type="predicted"/>
<reference evidence="2 3" key="1">
    <citation type="submission" date="2016-10" db="EMBL/GenBank/DDBJ databases">
        <authorList>
            <person name="de Groot N.N."/>
        </authorList>
    </citation>
    <scope>NUCLEOTIDE SEQUENCE [LARGE SCALE GENOMIC DNA]</scope>
    <source>
        <strain evidence="2 3">DSM 18610</strain>
    </source>
</reference>
<dbReference type="PANTHER" id="PTHR32309:SF31">
    <property type="entry name" value="CAPSULAR EXOPOLYSACCHARIDE FAMILY"/>
    <property type="match status" value="1"/>
</dbReference>
<evidence type="ECO:0000313" key="3">
    <source>
        <dbReference type="Proteomes" id="UP000199572"/>
    </source>
</evidence>
<dbReference type="InterPro" id="IPR050445">
    <property type="entry name" value="Bact_polysacc_biosynth/exp"/>
</dbReference>
<gene>
    <name evidence="2" type="ORF">SAMN04488023_1276</name>
</gene>
<keyword evidence="1" id="KW-1133">Transmembrane helix</keyword>
<dbReference type="AlphaFoldDB" id="A0A1H9U3I8"/>
<sequence length="367" mass="41053">MINDIQTSEREQEQEMTFKQLFNSVRSWCHYLLRRWYFLVLAGIIGAVSGFCFAYFKPIQYTATTTFVLEDDKGSGGGLGNLAGLASMAGVDLGAGASIFQGDNIVELYRSRKMIEKTLLTDVNIDGKSTNLLQRYISYNKLNEEWAKDPKLARISFASDYIPLEKSFLVPNRLRDSVITSIINAIAKNSLSVGKLDKKLSIIKVDVKSPDETFAKLFNDNIVYNVNKFYLQTKTKKSLQNVNIIQRKTDSVRAVMNGAIYTAASVADATPNLNPTRQTQRVAPVQKAQFSAETNRAILGSLVQNLEMSKVSLMKETPLLEIIDQPVYPLFKEKASKLKYLILGGIVFSLLAVIIMVGQRMFKDALI</sequence>
<keyword evidence="3" id="KW-1185">Reference proteome</keyword>
<evidence type="ECO:0000256" key="1">
    <source>
        <dbReference type="SAM" id="Phobius"/>
    </source>
</evidence>
<keyword evidence="1" id="KW-0472">Membrane</keyword>
<dbReference type="Proteomes" id="UP000199572">
    <property type="component" value="Unassembled WGS sequence"/>
</dbReference>
<name>A0A1H9U3I8_9SPHI</name>
<evidence type="ECO:0000313" key="2">
    <source>
        <dbReference type="EMBL" id="SES03798.1"/>
    </source>
</evidence>
<dbReference type="RefSeq" id="WP_090886820.1">
    <property type="nucleotide sequence ID" value="NZ_FOGG01000027.1"/>
</dbReference>
<dbReference type="OrthoDB" id="745212at2"/>
<organism evidence="2 3">
    <name type="scientific">Pedobacter rhizosphaerae</name>
    <dbReference type="NCBI Taxonomy" id="390241"/>
    <lineage>
        <taxon>Bacteria</taxon>
        <taxon>Pseudomonadati</taxon>
        <taxon>Bacteroidota</taxon>
        <taxon>Sphingobacteriia</taxon>
        <taxon>Sphingobacteriales</taxon>
        <taxon>Sphingobacteriaceae</taxon>
        <taxon>Pedobacter</taxon>
    </lineage>
</organism>
<feature type="transmembrane region" description="Helical" evidence="1">
    <location>
        <begin position="36"/>
        <end position="56"/>
    </location>
</feature>
<dbReference type="EMBL" id="FOGG01000027">
    <property type="protein sequence ID" value="SES03798.1"/>
    <property type="molecule type" value="Genomic_DNA"/>
</dbReference>
<dbReference type="STRING" id="390241.SAMN04488023_1276"/>